<evidence type="ECO:0000313" key="6">
    <source>
        <dbReference type="Proteomes" id="UP000257109"/>
    </source>
</evidence>
<dbReference type="InterPro" id="IPR056924">
    <property type="entry name" value="SH3_Tf2-1"/>
</dbReference>
<protein>
    <submittedName>
        <fullName evidence="5">Retrovirus-related Pol polyprotein from transposon 17.6</fullName>
    </submittedName>
</protein>
<comment type="caution">
    <text evidence="5">The sequence shown here is derived from an EMBL/GenBank/DDBJ whole genome shotgun (WGS) entry which is preliminary data.</text>
</comment>
<dbReference type="InterPro" id="IPR041577">
    <property type="entry name" value="RT_RNaseH_2"/>
</dbReference>
<feature type="region of interest" description="Disordered" evidence="1">
    <location>
        <begin position="233"/>
        <end position="257"/>
    </location>
</feature>
<reference evidence="5" key="1">
    <citation type="submission" date="2018-05" db="EMBL/GenBank/DDBJ databases">
        <title>Draft genome of Mucuna pruriens seed.</title>
        <authorList>
            <person name="Nnadi N.E."/>
            <person name="Vos R."/>
            <person name="Hasami M.H."/>
            <person name="Devisetty U.K."/>
            <person name="Aguiy J.C."/>
        </authorList>
    </citation>
    <scope>NUCLEOTIDE SEQUENCE [LARGE SCALE GENOMIC DNA]</scope>
    <source>
        <strain evidence="5">JCA_2017</strain>
    </source>
</reference>
<dbReference type="Pfam" id="PF17919">
    <property type="entry name" value="RT_RNaseH_2"/>
    <property type="match status" value="1"/>
</dbReference>
<gene>
    <name evidence="5" type="primary">pol</name>
    <name evidence="5" type="ORF">CR513_07719</name>
</gene>
<feature type="domain" description="Tf2-1-like SH3-like" evidence="4">
    <location>
        <begin position="707"/>
        <end position="754"/>
    </location>
</feature>
<dbReference type="PANTHER" id="PTHR35046">
    <property type="entry name" value="ZINC KNUCKLE (CCHC-TYPE) FAMILY PROTEIN"/>
    <property type="match status" value="1"/>
</dbReference>
<feature type="compositionally biased region" description="Polar residues" evidence="1">
    <location>
        <begin position="12"/>
        <end position="25"/>
    </location>
</feature>
<dbReference type="SUPFAM" id="SSF56672">
    <property type="entry name" value="DNA/RNA polymerases"/>
    <property type="match status" value="1"/>
</dbReference>
<feature type="compositionally biased region" description="Basic and acidic residues" evidence="1">
    <location>
        <begin position="36"/>
        <end position="49"/>
    </location>
</feature>
<dbReference type="InterPro" id="IPR005162">
    <property type="entry name" value="Retrotrans_gag_dom"/>
</dbReference>
<dbReference type="InterPro" id="IPR043502">
    <property type="entry name" value="DNA/RNA_pol_sf"/>
</dbReference>
<dbReference type="PANTHER" id="PTHR35046:SF9">
    <property type="entry name" value="RNA-DIRECTED DNA POLYMERASE"/>
    <property type="match status" value="1"/>
</dbReference>
<proteinExistence type="predicted"/>
<dbReference type="EMBL" id="QJKJ01001341">
    <property type="protein sequence ID" value="RDY08089.1"/>
    <property type="molecule type" value="Genomic_DNA"/>
</dbReference>
<evidence type="ECO:0000259" key="2">
    <source>
        <dbReference type="Pfam" id="PF03732"/>
    </source>
</evidence>
<dbReference type="InterPro" id="IPR043128">
    <property type="entry name" value="Rev_trsase/Diguanyl_cyclase"/>
</dbReference>
<evidence type="ECO:0000259" key="4">
    <source>
        <dbReference type="Pfam" id="PF24626"/>
    </source>
</evidence>
<keyword evidence="6" id="KW-1185">Reference proteome</keyword>
<dbReference type="Pfam" id="PF24626">
    <property type="entry name" value="SH3_Tf2-1"/>
    <property type="match status" value="1"/>
</dbReference>
<name>A0A371HZA1_MUCPR</name>
<accession>A0A371HZA1</accession>
<dbReference type="Proteomes" id="UP000257109">
    <property type="component" value="Unassembled WGS sequence"/>
</dbReference>
<feature type="domain" description="Retrotransposon gag" evidence="2">
    <location>
        <begin position="108"/>
        <end position="173"/>
    </location>
</feature>
<dbReference type="AlphaFoldDB" id="A0A371HZA1"/>
<dbReference type="CDD" id="cd09274">
    <property type="entry name" value="RNase_HI_RT_Ty3"/>
    <property type="match status" value="1"/>
</dbReference>
<feature type="non-terminal residue" evidence="5">
    <location>
        <position position="1"/>
    </location>
</feature>
<dbReference type="Pfam" id="PF03732">
    <property type="entry name" value="Retrotrans_gag"/>
    <property type="match status" value="1"/>
</dbReference>
<organism evidence="5 6">
    <name type="scientific">Mucuna pruriens</name>
    <name type="common">Velvet bean</name>
    <name type="synonym">Dolichos pruriens</name>
    <dbReference type="NCBI Taxonomy" id="157652"/>
    <lineage>
        <taxon>Eukaryota</taxon>
        <taxon>Viridiplantae</taxon>
        <taxon>Streptophyta</taxon>
        <taxon>Embryophyta</taxon>
        <taxon>Tracheophyta</taxon>
        <taxon>Spermatophyta</taxon>
        <taxon>Magnoliopsida</taxon>
        <taxon>eudicotyledons</taxon>
        <taxon>Gunneridae</taxon>
        <taxon>Pentapetalae</taxon>
        <taxon>rosids</taxon>
        <taxon>fabids</taxon>
        <taxon>Fabales</taxon>
        <taxon>Fabaceae</taxon>
        <taxon>Papilionoideae</taxon>
        <taxon>50 kb inversion clade</taxon>
        <taxon>NPAAA clade</taxon>
        <taxon>indigoferoid/millettioid clade</taxon>
        <taxon>Phaseoleae</taxon>
        <taxon>Mucuna</taxon>
    </lineage>
</organism>
<dbReference type="OrthoDB" id="407598at2759"/>
<dbReference type="Gene3D" id="3.30.70.270">
    <property type="match status" value="1"/>
</dbReference>
<feature type="region of interest" description="Disordered" evidence="1">
    <location>
        <begin position="1"/>
        <end position="49"/>
    </location>
</feature>
<sequence>MEIKEKKENGMLISNYSSRYRSPTSRHNDEEEEKEYSDGRYNENERRRRGEPRRDIYLGNIKMTIPTFQRKNDPEVYLEWEIKVEHVFDCHNYSKEKKLKLAVVKFTEDMKTIMRRRFVPSHYHRDLHRKLQSLTQGSMNVEDYYKEMEITMIRANVEEDRETTMARFIRGLKKEITDVVELQHYMEIEDLLQKAIQVERQLKFKSSSKFALSSISSWRSNWKNNKVVTNPEEDVKTKYSNAPIKESEGSSDDEMTPLEDCSDMEVAKPVDGVVLVTRRALSIQPKEDGDVDQREHIFHTRCHINDKTLVAEDCGDISMTKQVLMSFSIGKYKDEEFIDVFPNKVPHGIPPLRGIEHQIDLILSFPISNRPTYKTNHEETKEIQKQVNELLQKGFVRESLSLCSIPVILVPKKDGTWHMCVDSQTINKIIVKYRYLIPSSNGISMDEEKIKTIREWPTPKNANENFSSIAAPLNELVKKDVVFKCDDMHEKAFNLLKDKLTNAPVLCLPNFDNAFEIKCDASGVGMRVVLMQESKPIAYFSGKLSGVALNYSTYDKELYALFLKSQGKLQKRHVKWLEFIEMFPYVIKYKKGKENIVADALSRSKMAHFIACSKTNDATHVADLFFKEVVRLLAWVAKNNIVYGFNPLTPFDILTLSTNEHTNLDGKQKAKFVKKLHAKVRANIEKMNEQYSRQTNKWCVKVTFEPGDWDWVYMRKERFPIQRNSKLKPRGDGPFQVLARINDNAYKLDLPTTYGEEFDLRMNPFEEEGNDKDLTNKAKDKLCDVGGPMTRSKTKIIKQSLPDLSLRITESLEQSESEIALKWVTLLQVNDDWSSS</sequence>
<evidence type="ECO:0000256" key="1">
    <source>
        <dbReference type="SAM" id="MobiDB-lite"/>
    </source>
</evidence>
<evidence type="ECO:0000259" key="3">
    <source>
        <dbReference type="Pfam" id="PF17919"/>
    </source>
</evidence>
<dbReference type="Gene3D" id="3.10.10.10">
    <property type="entry name" value="HIV Type 1 Reverse Transcriptase, subunit A, domain 1"/>
    <property type="match status" value="1"/>
</dbReference>
<feature type="domain" description="Reverse transcriptase/retrotransposon-derived protein RNase H-like" evidence="3">
    <location>
        <begin position="487"/>
        <end position="562"/>
    </location>
</feature>
<evidence type="ECO:0000313" key="5">
    <source>
        <dbReference type="EMBL" id="RDY08089.1"/>
    </source>
</evidence>